<keyword evidence="1" id="KW-0805">Transcription regulation</keyword>
<sequence>MVHLSEQTKNVLEGVNFRNNLLVVSSLKEFYHPIKSHGFAIKYVLNGVEHYTLNGQAYPVGAGNYLLSNNTSDGHVEIDKGEFVKGICINIVPELLADVVASRQRPDTAYPDANLGHFFSSHLFLEQQYSATNTRLGHLLRQLHTDFLQNDLLNSPIENDFFYTLSELIVADQIPVFKQLHAIPSLKPSTKKDLYRRLHRGKECIDALFQFPLAIETVATEACLSEYHFFRLFKQVFGHTPHQYLHQKRLNHAAQLLGRERASVTEAAIASGFADIHSFSKAFKKHFGISPTSWLQKESF</sequence>
<evidence type="ECO:0000256" key="3">
    <source>
        <dbReference type="ARBA" id="ARBA00023163"/>
    </source>
</evidence>
<dbReference type="AlphaFoldDB" id="A0A7W5ZQQ1"/>
<dbReference type="InterPro" id="IPR018062">
    <property type="entry name" value="HTH_AraC-typ_CS"/>
</dbReference>
<evidence type="ECO:0000313" key="5">
    <source>
        <dbReference type="EMBL" id="MBB3839914.1"/>
    </source>
</evidence>
<organism evidence="5 6">
    <name type="scientific">Runella defluvii</name>
    <dbReference type="NCBI Taxonomy" id="370973"/>
    <lineage>
        <taxon>Bacteria</taxon>
        <taxon>Pseudomonadati</taxon>
        <taxon>Bacteroidota</taxon>
        <taxon>Cytophagia</taxon>
        <taxon>Cytophagales</taxon>
        <taxon>Spirosomataceae</taxon>
        <taxon>Runella</taxon>
    </lineage>
</organism>
<dbReference type="Proteomes" id="UP000541352">
    <property type="component" value="Unassembled WGS sequence"/>
</dbReference>
<dbReference type="EMBL" id="JACIBY010000008">
    <property type="protein sequence ID" value="MBB3839914.1"/>
    <property type="molecule type" value="Genomic_DNA"/>
</dbReference>
<reference evidence="5 6" key="1">
    <citation type="submission" date="2020-08" db="EMBL/GenBank/DDBJ databases">
        <title>Genomic Encyclopedia of Type Strains, Phase IV (KMG-IV): sequencing the most valuable type-strain genomes for metagenomic binning, comparative biology and taxonomic classification.</title>
        <authorList>
            <person name="Goeker M."/>
        </authorList>
    </citation>
    <scope>NUCLEOTIDE SEQUENCE [LARGE SCALE GENOMIC DNA]</scope>
    <source>
        <strain evidence="5 6">DSM 17976</strain>
    </source>
</reference>
<keyword evidence="2 5" id="KW-0238">DNA-binding</keyword>
<dbReference type="Gene3D" id="1.10.10.60">
    <property type="entry name" value="Homeodomain-like"/>
    <property type="match status" value="2"/>
</dbReference>
<dbReference type="InterPro" id="IPR050204">
    <property type="entry name" value="AraC_XylS_family_regulators"/>
</dbReference>
<name>A0A7W5ZQQ1_9BACT</name>
<evidence type="ECO:0000256" key="2">
    <source>
        <dbReference type="ARBA" id="ARBA00023125"/>
    </source>
</evidence>
<dbReference type="InterPro" id="IPR003313">
    <property type="entry name" value="AraC-bd"/>
</dbReference>
<dbReference type="PANTHER" id="PTHR46796:SF12">
    <property type="entry name" value="HTH-TYPE DNA-BINDING TRANSCRIPTIONAL ACTIVATOR EUTR"/>
    <property type="match status" value="1"/>
</dbReference>
<dbReference type="Pfam" id="PF12833">
    <property type="entry name" value="HTH_18"/>
    <property type="match status" value="1"/>
</dbReference>
<dbReference type="SUPFAM" id="SSF46689">
    <property type="entry name" value="Homeodomain-like"/>
    <property type="match status" value="2"/>
</dbReference>
<dbReference type="GO" id="GO:0003700">
    <property type="term" value="F:DNA-binding transcription factor activity"/>
    <property type="evidence" value="ECO:0007669"/>
    <property type="project" value="InterPro"/>
</dbReference>
<proteinExistence type="predicted"/>
<evidence type="ECO:0000313" key="6">
    <source>
        <dbReference type="Proteomes" id="UP000541352"/>
    </source>
</evidence>
<keyword evidence="6" id="KW-1185">Reference proteome</keyword>
<gene>
    <name evidence="5" type="ORF">FHS57_003925</name>
</gene>
<protein>
    <submittedName>
        <fullName evidence="5">AraC-like DNA-binding protein</fullName>
    </submittedName>
</protein>
<dbReference type="PROSITE" id="PS00041">
    <property type="entry name" value="HTH_ARAC_FAMILY_1"/>
    <property type="match status" value="1"/>
</dbReference>
<accession>A0A7W5ZQQ1</accession>
<dbReference type="PANTHER" id="PTHR46796">
    <property type="entry name" value="HTH-TYPE TRANSCRIPTIONAL ACTIVATOR RHAS-RELATED"/>
    <property type="match status" value="1"/>
</dbReference>
<evidence type="ECO:0000259" key="4">
    <source>
        <dbReference type="PROSITE" id="PS01124"/>
    </source>
</evidence>
<dbReference type="PROSITE" id="PS01124">
    <property type="entry name" value="HTH_ARAC_FAMILY_2"/>
    <property type="match status" value="1"/>
</dbReference>
<dbReference type="Pfam" id="PF02311">
    <property type="entry name" value="AraC_binding"/>
    <property type="match status" value="1"/>
</dbReference>
<evidence type="ECO:0000256" key="1">
    <source>
        <dbReference type="ARBA" id="ARBA00023015"/>
    </source>
</evidence>
<dbReference type="InterPro" id="IPR018060">
    <property type="entry name" value="HTH_AraC"/>
</dbReference>
<dbReference type="InterPro" id="IPR009057">
    <property type="entry name" value="Homeodomain-like_sf"/>
</dbReference>
<dbReference type="RefSeq" id="WP_183976563.1">
    <property type="nucleotide sequence ID" value="NZ_JACIBY010000008.1"/>
</dbReference>
<comment type="caution">
    <text evidence="5">The sequence shown here is derived from an EMBL/GenBank/DDBJ whole genome shotgun (WGS) entry which is preliminary data.</text>
</comment>
<feature type="domain" description="HTH araC/xylS-type" evidence="4">
    <location>
        <begin position="199"/>
        <end position="297"/>
    </location>
</feature>
<keyword evidence="3" id="KW-0804">Transcription</keyword>
<dbReference type="GO" id="GO:0043565">
    <property type="term" value="F:sequence-specific DNA binding"/>
    <property type="evidence" value="ECO:0007669"/>
    <property type="project" value="InterPro"/>
</dbReference>
<dbReference type="SMART" id="SM00342">
    <property type="entry name" value="HTH_ARAC"/>
    <property type="match status" value="1"/>
</dbReference>